<sequence>MPRSNHPYVVDGSVKVGMLHLANFGFPFVAEQSLQGANAQKLYLLPLQRLRRTDNEHEVSTTAVNEDY</sequence>
<evidence type="ECO:0000313" key="1">
    <source>
        <dbReference type="EMBL" id="KIO07088.1"/>
    </source>
</evidence>
<name>A0A0C3JDC9_PISTI</name>
<reference evidence="1 2" key="1">
    <citation type="submission" date="2014-04" db="EMBL/GenBank/DDBJ databases">
        <authorList>
            <consortium name="DOE Joint Genome Institute"/>
            <person name="Kuo A."/>
            <person name="Kohler A."/>
            <person name="Costa M.D."/>
            <person name="Nagy L.G."/>
            <person name="Floudas D."/>
            <person name="Copeland A."/>
            <person name="Barry K.W."/>
            <person name="Cichocki N."/>
            <person name="Veneault-Fourrey C."/>
            <person name="LaButti K."/>
            <person name="Lindquist E.A."/>
            <person name="Lipzen A."/>
            <person name="Lundell T."/>
            <person name="Morin E."/>
            <person name="Murat C."/>
            <person name="Sun H."/>
            <person name="Tunlid A."/>
            <person name="Henrissat B."/>
            <person name="Grigoriev I.V."/>
            <person name="Hibbett D.S."/>
            <person name="Martin F."/>
            <person name="Nordberg H.P."/>
            <person name="Cantor M.N."/>
            <person name="Hua S.X."/>
        </authorList>
    </citation>
    <scope>NUCLEOTIDE SEQUENCE [LARGE SCALE GENOMIC DNA]</scope>
    <source>
        <strain evidence="1 2">Marx 270</strain>
    </source>
</reference>
<reference evidence="2" key="2">
    <citation type="submission" date="2015-01" db="EMBL/GenBank/DDBJ databases">
        <title>Evolutionary Origins and Diversification of the Mycorrhizal Mutualists.</title>
        <authorList>
            <consortium name="DOE Joint Genome Institute"/>
            <consortium name="Mycorrhizal Genomics Consortium"/>
            <person name="Kohler A."/>
            <person name="Kuo A."/>
            <person name="Nagy L.G."/>
            <person name="Floudas D."/>
            <person name="Copeland A."/>
            <person name="Barry K.W."/>
            <person name="Cichocki N."/>
            <person name="Veneault-Fourrey C."/>
            <person name="LaButti K."/>
            <person name="Lindquist E.A."/>
            <person name="Lipzen A."/>
            <person name="Lundell T."/>
            <person name="Morin E."/>
            <person name="Murat C."/>
            <person name="Riley R."/>
            <person name="Ohm R."/>
            <person name="Sun H."/>
            <person name="Tunlid A."/>
            <person name="Henrissat B."/>
            <person name="Grigoriev I.V."/>
            <person name="Hibbett D.S."/>
            <person name="Martin F."/>
        </authorList>
    </citation>
    <scope>NUCLEOTIDE SEQUENCE [LARGE SCALE GENOMIC DNA]</scope>
    <source>
        <strain evidence="2">Marx 270</strain>
    </source>
</reference>
<accession>A0A0C3JDC9</accession>
<dbReference type="InParanoid" id="A0A0C3JDC9"/>
<dbReference type="EMBL" id="KN831961">
    <property type="protein sequence ID" value="KIO07088.1"/>
    <property type="molecule type" value="Genomic_DNA"/>
</dbReference>
<gene>
    <name evidence="1" type="ORF">M404DRAFT_998515</name>
</gene>
<organism evidence="1 2">
    <name type="scientific">Pisolithus tinctorius Marx 270</name>
    <dbReference type="NCBI Taxonomy" id="870435"/>
    <lineage>
        <taxon>Eukaryota</taxon>
        <taxon>Fungi</taxon>
        <taxon>Dikarya</taxon>
        <taxon>Basidiomycota</taxon>
        <taxon>Agaricomycotina</taxon>
        <taxon>Agaricomycetes</taxon>
        <taxon>Agaricomycetidae</taxon>
        <taxon>Boletales</taxon>
        <taxon>Sclerodermatineae</taxon>
        <taxon>Pisolithaceae</taxon>
        <taxon>Pisolithus</taxon>
    </lineage>
</organism>
<dbReference type="HOGENOM" id="CLU_2794949_0_0_1"/>
<evidence type="ECO:0000313" key="2">
    <source>
        <dbReference type="Proteomes" id="UP000054217"/>
    </source>
</evidence>
<keyword evidence="2" id="KW-1185">Reference proteome</keyword>
<dbReference type="AlphaFoldDB" id="A0A0C3JDC9"/>
<protein>
    <submittedName>
        <fullName evidence="1">Uncharacterized protein</fullName>
    </submittedName>
</protein>
<dbReference type="Proteomes" id="UP000054217">
    <property type="component" value="Unassembled WGS sequence"/>
</dbReference>
<proteinExistence type="predicted"/>